<dbReference type="PROSITE" id="PS50048">
    <property type="entry name" value="ZN2_CY6_FUNGAL_2"/>
    <property type="match status" value="1"/>
</dbReference>
<reference evidence="4 5" key="1">
    <citation type="journal article" date="2024" name="Commun. Biol.">
        <title>Comparative genomic analysis of thermophilic fungi reveals convergent evolutionary adaptations and gene losses.</title>
        <authorList>
            <person name="Steindorff A.S."/>
            <person name="Aguilar-Pontes M.V."/>
            <person name="Robinson A.J."/>
            <person name="Andreopoulos B."/>
            <person name="LaButti K."/>
            <person name="Kuo A."/>
            <person name="Mondo S."/>
            <person name="Riley R."/>
            <person name="Otillar R."/>
            <person name="Haridas S."/>
            <person name="Lipzen A."/>
            <person name="Grimwood J."/>
            <person name="Schmutz J."/>
            <person name="Clum A."/>
            <person name="Reid I.D."/>
            <person name="Moisan M.C."/>
            <person name="Butler G."/>
            <person name="Nguyen T.T.M."/>
            <person name="Dewar K."/>
            <person name="Conant G."/>
            <person name="Drula E."/>
            <person name="Henrissat B."/>
            <person name="Hansel C."/>
            <person name="Singer S."/>
            <person name="Hutchinson M.I."/>
            <person name="de Vries R.P."/>
            <person name="Natvig D.O."/>
            <person name="Powell A.J."/>
            <person name="Tsang A."/>
            <person name="Grigoriev I.V."/>
        </authorList>
    </citation>
    <scope>NUCLEOTIDE SEQUENCE [LARGE SCALE GENOMIC DNA]</scope>
    <source>
        <strain evidence="4 5">CBS 494.80</strain>
    </source>
</reference>
<dbReference type="Proteomes" id="UP001595075">
    <property type="component" value="Unassembled WGS sequence"/>
</dbReference>
<dbReference type="CDD" id="cd00067">
    <property type="entry name" value="GAL4"/>
    <property type="match status" value="1"/>
</dbReference>
<dbReference type="SMART" id="SM00066">
    <property type="entry name" value="GAL4"/>
    <property type="match status" value="1"/>
</dbReference>
<dbReference type="InterPro" id="IPR036864">
    <property type="entry name" value="Zn2-C6_fun-type_DNA-bd_sf"/>
</dbReference>
<evidence type="ECO:0000313" key="4">
    <source>
        <dbReference type="EMBL" id="KAL2064543.1"/>
    </source>
</evidence>
<dbReference type="Pfam" id="PF00172">
    <property type="entry name" value="Zn_clus"/>
    <property type="match status" value="1"/>
</dbReference>
<keyword evidence="1" id="KW-0539">Nucleus</keyword>
<proteinExistence type="predicted"/>
<dbReference type="InterPro" id="IPR001138">
    <property type="entry name" value="Zn2Cys6_DnaBD"/>
</dbReference>
<evidence type="ECO:0000313" key="5">
    <source>
        <dbReference type="Proteomes" id="UP001595075"/>
    </source>
</evidence>
<evidence type="ECO:0000259" key="3">
    <source>
        <dbReference type="PROSITE" id="PS50048"/>
    </source>
</evidence>
<dbReference type="InterPro" id="IPR052400">
    <property type="entry name" value="Zn2-C6_fungal_TF"/>
</dbReference>
<sequence>MSSPEPEIVLHHRKQHRKSRQGCKRCKSKKVKCDEIKPTCGGCGKYGIKCEFGPVKQRKPPSPPVPIVVSLKCRSEPTEKLRAMTMNTPSDRLLELRLMHHFTAISAETLFRFIEPWRLRQASSRDVGTRWVVDLALRDEGIMNALFAFSAFNLRRANPQDKQLLCASHKYTTEAIAAHADQVRQGVGSENTESVFAGSLMIAFITVGSRQDISLGREEGLPLNWFQPWQGIRAIVCSSWEHFRTIEIKDILQLELFHTRVLADAATQHTTFDFLLDGLDYSSTDLANITAYRVSIRRLSIMYDFPKRDYVFKFAAKVGPRFVKLLEQNDPRTLTIVGYFFMLLKITEKVWWLPKSTGEEFWRLMELLPEEWKPRMKWAVEEFSRFKDVEE</sequence>
<protein>
    <recommendedName>
        <fullName evidence="3">Zn(2)-C6 fungal-type domain-containing protein</fullName>
    </recommendedName>
</protein>
<feature type="region of interest" description="Disordered" evidence="2">
    <location>
        <begin position="1"/>
        <end position="20"/>
    </location>
</feature>
<dbReference type="SUPFAM" id="SSF57701">
    <property type="entry name" value="Zn2/Cys6 DNA-binding domain"/>
    <property type="match status" value="1"/>
</dbReference>
<dbReference type="EMBL" id="JAZHXI010000013">
    <property type="protein sequence ID" value="KAL2064543.1"/>
    <property type="molecule type" value="Genomic_DNA"/>
</dbReference>
<dbReference type="PROSITE" id="PS00463">
    <property type="entry name" value="ZN2_CY6_FUNGAL_1"/>
    <property type="match status" value="1"/>
</dbReference>
<evidence type="ECO:0000256" key="1">
    <source>
        <dbReference type="ARBA" id="ARBA00023242"/>
    </source>
</evidence>
<feature type="compositionally biased region" description="Basic residues" evidence="2">
    <location>
        <begin position="11"/>
        <end position="20"/>
    </location>
</feature>
<keyword evidence="5" id="KW-1185">Reference proteome</keyword>
<feature type="domain" description="Zn(2)-C6 fungal-type" evidence="3">
    <location>
        <begin position="22"/>
        <end position="52"/>
    </location>
</feature>
<dbReference type="PANTHER" id="PTHR47657">
    <property type="entry name" value="STEROL REGULATORY ELEMENT-BINDING PROTEIN ECM22"/>
    <property type="match status" value="1"/>
</dbReference>
<dbReference type="PRINTS" id="PR00755">
    <property type="entry name" value="AFLATOXINBRP"/>
</dbReference>
<gene>
    <name evidence="4" type="ORF">VTL71DRAFT_3680</name>
</gene>
<dbReference type="PANTHER" id="PTHR47657:SF14">
    <property type="entry name" value="ZN(2)-C6 FUNGAL-TYPE DOMAIN-CONTAINING PROTEIN"/>
    <property type="match status" value="1"/>
</dbReference>
<comment type="caution">
    <text evidence="4">The sequence shown here is derived from an EMBL/GenBank/DDBJ whole genome shotgun (WGS) entry which is preliminary data.</text>
</comment>
<organism evidence="4 5">
    <name type="scientific">Oculimacula yallundae</name>
    <dbReference type="NCBI Taxonomy" id="86028"/>
    <lineage>
        <taxon>Eukaryota</taxon>
        <taxon>Fungi</taxon>
        <taxon>Dikarya</taxon>
        <taxon>Ascomycota</taxon>
        <taxon>Pezizomycotina</taxon>
        <taxon>Leotiomycetes</taxon>
        <taxon>Helotiales</taxon>
        <taxon>Ploettnerulaceae</taxon>
        <taxon>Oculimacula</taxon>
    </lineage>
</organism>
<evidence type="ECO:0000256" key="2">
    <source>
        <dbReference type="SAM" id="MobiDB-lite"/>
    </source>
</evidence>
<accession>A0ABR4C3L7</accession>
<dbReference type="Gene3D" id="4.10.240.10">
    <property type="entry name" value="Zn(2)-C6 fungal-type DNA-binding domain"/>
    <property type="match status" value="1"/>
</dbReference>
<name>A0ABR4C3L7_9HELO</name>